<organism evidence="3 4">
    <name type="scientific">candidate division GN15 bacterium</name>
    <dbReference type="NCBI Taxonomy" id="2072418"/>
    <lineage>
        <taxon>Bacteria</taxon>
        <taxon>candidate division GN15</taxon>
    </lineage>
</organism>
<evidence type="ECO:0000259" key="2">
    <source>
        <dbReference type="Pfam" id="PF01370"/>
    </source>
</evidence>
<protein>
    <submittedName>
        <fullName evidence="3">NAD-dependent dehydratase</fullName>
    </submittedName>
</protein>
<evidence type="ECO:0000313" key="4">
    <source>
        <dbReference type="Proteomes" id="UP000250918"/>
    </source>
</evidence>
<dbReference type="InterPro" id="IPR036291">
    <property type="entry name" value="NAD(P)-bd_dom_sf"/>
</dbReference>
<feature type="domain" description="NAD-dependent epimerase/dehydratase" evidence="2">
    <location>
        <begin position="10"/>
        <end position="231"/>
    </location>
</feature>
<evidence type="ECO:0000313" key="3">
    <source>
        <dbReference type="EMBL" id="PWB73281.1"/>
    </source>
</evidence>
<dbReference type="Gene3D" id="3.40.50.720">
    <property type="entry name" value="NAD(P)-binding Rossmann-like Domain"/>
    <property type="match status" value="1"/>
</dbReference>
<comment type="similarity">
    <text evidence="1">Belongs to the NAD(P)-dependent epimerase/dehydratase family.</text>
</comment>
<reference evidence="3 4" key="1">
    <citation type="journal article" date="2018" name="ISME J.">
        <title>A methanotrophic archaeon couples anaerobic oxidation of methane to Fe(III) reduction.</title>
        <authorList>
            <person name="Cai C."/>
            <person name="Leu A.O."/>
            <person name="Xie G.J."/>
            <person name="Guo J."/>
            <person name="Feng Y."/>
            <person name="Zhao J.X."/>
            <person name="Tyson G.W."/>
            <person name="Yuan Z."/>
            <person name="Hu S."/>
        </authorList>
    </citation>
    <scope>NUCLEOTIDE SEQUENCE [LARGE SCALE GENOMIC DNA]</scope>
    <source>
        <strain evidence="3">FeB_12</strain>
    </source>
</reference>
<sequence>MSGDLHGKRILVTGAGGFLGSALTVRLASLGAEVHGVSRNAHRTDESGMKWWQVDLAHDREVKGLLENVRPEYIFHLAGLPDGRRDLDLVGPTFINNAAMTVHLLSAAIATDCKRFIYASSMEEPPLSVPTAKPHSPYSASKWVGSVYCRMFRELYGLPVVSLRIYLTYGPGPQLETKLIPYVITSLLRGKSPRLSSGSRLIDAIYIDDVTDAFVAALSGEKVPEQVVEIGSGKLISIAEVVQKISRLVGGDIRPALGALPDRPDEVMPSADIENTLRLLAWRPRVSLETGLQRTIEWYRRELALNASPTTGQSDGRDKRR</sequence>
<dbReference type="PANTHER" id="PTHR43000">
    <property type="entry name" value="DTDP-D-GLUCOSE 4,6-DEHYDRATASE-RELATED"/>
    <property type="match status" value="1"/>
</dbReference>
<dbReference type="AlphaFoldDB" id="A0A855X803"/>
<dbReference type="Proteomes" id="UP000250918">
    <property type="component" value="Unassembled WGS sequence"/>
</dbReference>
<dbReference type="InterPro" id="IPR001509">
    <property type="entry name" value="Epimerase_deHydtase"/>
</dbReference>
<evidence type="ECO:0000256" key="1">
    <source>
        <dbReference type="ARBA" id="ARBA00007637"/>
    </source>
</evidence>
<proteinExistence type="inferred from homology"/>
<accession>A0A855X803</accession>
<dbReference type="Pfam" id="PF01370">
    <property type="entry name" value="Epimerase"/>
    <property type="match status" value="1"/>
</dbReference>
<gene>
    <name evidence="3" type="ORF">C3F09_05365</name>
</gene>
<dbReference type="EMBL" id="PQAP01000059">
    <property type="protein sequence ID" value="PWB73281.1"/>
    <property type="molecule type" value="Genomic_DNA"/>
</dbReference>
<dbReference type="SUPFAM" id="SSF51735">
    <property type="entry name" value="NAD(P)-binding Rossmann-fold domains"/>
    <property type="match status" value="1"/>
</dbReference>
<name>A0A855X803_9BACT</name>
<comment type="caution">
    <text evidence="3">The sequence shown here is derived from an EMBL/GenBank/DDBJ whole genome shotgun (WGS) entry which is preliminary data.</text>
</comment>